<sequence>MTPETIFAHKVPTLFVTRFIVIKSGQFVYDQTFKLGVNIIRGDNGTGKSTIMDLMYYGMGAEVTDWTEEQIACDETIVEVKLNYKTFTLRREITETGKAAMFLYEGNAEAALSDHLNWFRYPNARNKDTHSYSQQLFLLMGLPSHKTDEAKNLTMHQILRLMYVDQLTQTTKLLKEDKNYDNADIRKAIGEYLLGIDDLEAHNLRQELIEANREFDALTSELKAIYRFLGSDVSLIRRERIESDIAALQAEILELEEKRQAIRHEKLENITEGIRERASAIAEELESLSAEKADLEERKSIITSEIVDTKLFLHSLKQRLAALENSKATSASLGELIFKYCPACLSPIETHSGGVACGLCKADLDLEKRHYSYIQKINEIHFQIRESEYLLSEYQSKSDNISSSLPIIAHRLNALRMEYAELVANADAVDAAISEIGAQIGYARSQITSYGEKLKMVDQIEDLTTRKTDANARITSLKERLEALAEATKNRYQDVYTDIEDIAMEFIKADGGYENVFENPEDVSFDFARDKMAVNGRSKFSASSMVILKNSIRVAIFIHSVKDEMARYPRFLMLDNIEDKGMMEARSQNFQRVLVEKCDELENDYQVICTTSMIDPKLNTSSYVTGPFYKKGEHTLKFSKAARAE</sequence>
<accession>A0A399M1K7</accession>
<feature type="coiled-coil region" evidence="1">
    <location>
        <begin position="460"/>
        <end position="491"/>
    </location>
</feature>
<evidence type="ECO:0000256" key="1">
    <source>
        <dbReference type="SAM" id="Coils"/>
    </source>
</evidence>
<name>A0A399M1K7_9PSED</name>
<comment type="caution">
    <text evidence="2">The sequence shown here is derived from an EMBL/GenBank/DDBJ whole genome shotgun (WGS) entry which is preliminary data.</text>
</comment>
<dbReference type="AlphaFoldDB" id="A0A399M1K7"/>
<reference evidence="2 3" key="1">
    <citation type="submission" date="2018-08" db="EMBL/GenBank/DDBJ databases">
        <title>Draft genome sequence of the cyanotroph, Pseudomonas monteilii BCN3.</title>
        <authorList>
            <person name="Jones L.B."/>
            <person name="Kunz D.A."/>
        </authorList>
    </citation>
    <scope>NUCLEOTIDE SEQUENCE [LARGE SCALE GENOMIC DNA]</scope>
    <source>
        <strain evidence="2 3">BCN3</strain>
    </source>
</reference>
<organism evidence="2 3">
    <name type="scientific">Pseudomonas monteilii</name>
    <dbReference type="NCBI Taxonomy" id="76759"/>
    <lineage>
        <taxon>Bacteria</taxon>
        <taxon>Pseudomonadati</taxon>
        <taxon>Pseudomonadota</taxon>
        <taxon>Gammaproteobacteria</taxon>
        <taxon>Pseudomonadales</taxon>
        <taxon>Pseudomonadaceae</taxon>
        <taxon>Pseudomonas</taxon>
    </lineage>
</organism>
<feature type="coiled-coil region" evidence="1">
    <location>
        <begin position="201"/>
        <end position="305"/>
    </location>
</feature>
<evidence type="ECO:0000313" key="3">
    <source>
        <dbReference type="Proteomes" id="UP000265875"/>
    </source>
</evidence>
<dbReference type="SUPFAM" id="SSF52540">
    <property type="entry name" value="P-loop containing nucleoside triphosphate hydrolases"/>
    <property type="match status" value="1"/>
</dbReference>
<dbReference type="InterPro" id="IPR027417">
    <property type="entry name" value="P-loop_NTPase"/>
</dbReference>
<protein>
    <recommendedName>
        <fullName evidence="4">Rad50/SbcC-type AAA domain-containing protein</fullName>
    </recommendedName>
</protein>
<dbReference type="Gene3D" id="3.40.50.300">
    <property type="entry name" value="P-loop containing nucleotide triphosphate hydrolases"/>
    <property type="match status" value="1"/>
</dbReference>
<dbReference type="EMBL" id="QWLL01000050">
    <property type="protein sequence ID" value="RII75638.1"/>
    <property type="molecule type" value="Genomic_DNA"/>
</dbReference>
<gene>
    <name evidence="2" type="ORF">D0894_21690</name>
</gene>
<evidence type="ECO:0000313" key="2">
    <source>
        <dbReference type="EMBL" id="RII75638.1"/>
    </source>
</evidence>
<dbReference type="Proteomes" id="UP000265875">
    <property type="component" value="Unassembled WGS sequence"/>
</dbReference>
<keyword evidence="1" id="KW-0175">Coiled coil</keyword>
<dbReference type="RefSeq" id="WP_119371251.1">
    <property type="nucleotide sequence ID" value="NZ_QWLL01000050.1"/>
</dbReference>
<evidence type="ECO:0008006" key="4">
    <source>
        <dbReference type="Google" id="ProtNLM"/>
    </source>
</evidence>
<proteinExistence type="predicted"/>